<dbReference type="Proteomes" id="UP000184440">
    <property type="component" value="Unassembled WGS sequence"/>
</dbReference>
<protein>
    <submittedName>
        <fullName evidence="2">GMP synthase-Glutamine amidotransferase</fullName>
    </submittedName>
</protein>
<feature type="domain" description="Glutamine amidotransferase" evidence="1">
    <location>
        <begin position="53"/>
        <end position="181"/>
    </location>
</feature>
<dbReference type="CDD" id="cd01741">
    <property type="entry name" value="GATase1_1"/>
    <property type="match status" value="1"/>
</dbReference>
<dbReference type="STRING" id="134849.SAMN05443668_10612"/>
<dbReference type="AlphaFoldDB" id="A0A1M7R0U0"/>
<keyword evidence="2" id="KW-0315">Glutamine amidotransferase</keyword>
<dbReference type="RefSeq" id="WP_073259232.1">
    <property type="nucleotide sequence ID" value="NZ_FRCS01000006.1"/>
</dbReference>
<dbReference type="GO" id="GO:0005829">
    <property type="term" value="C:cytosol"/>
    <property type="evidence" value="ECO:0007669"/>
    <property type="project" value="TreeGrafter"/>
</dbReference>
<dbReference type="SUPFAM" id="SSF52317">
    <property type="entry name" value="Class I glutamine amidotransferase-like"/>
    <property type="match status" value="1"/>
</dbReference>
<accession>A0A1M7R0U0</accession>
<dbReference type="GO" id="GO:0016740">
    <property type="term" value="F:transferase activity"/>
    <property type="evidence" value="ECO:0007669"/>
    <property type="project" value="UniProtKB-KW"/>
</dbReference>
<dbReference type="Gene3D" id="3.40.50.880">
    <property type="match status" value="1"/>
</dbReference>
<dbReference type="InterPro" id="IPR029062">
    <property type="entry name" value="Class_I_gatase-like"/>
</dbReference>
<dbReference type="InterPro" id="IPR044992">
    <property type="entry name" value="ChyE-like"/>
</dbReference>
<keyword evidence="2" id="KW-0808">Transferase</keyword>
<dbReference type="PANTHER" id="PTHR42695:SF5">
    <property type="entry name" value="GLUTAMINE AMIDOTRANSFERASE YLR126C-RELATED"/>
    <property type="match status" value="1"/>
</dbReference>
<sequence length="240" mass="25801">MKLLVIQHDHMSPLGPVAGRFGEHGYDIEYHLVVPADRFRAPRVSTRFPDFTAFDAVLAMGAPWSTYDHALIGGWVVPEIEQLRRADAAGVPVLGICFGGQLLAAAHGGSVAASPHPEIGWAEIHTDDAAVVPAGPWFQWHFDRWSLPPGAVELARNPAASQAFRLRRNLAVQFHPELTSTMLAGWLGNGGAAGARSHGVDIDALVARTRELSADATRRTRALVDGFLAHVASGPSPRHI</sequence>
<evidence type="ECO:0000259" key="1">
    <source>
        <dbReference type="Pfam" id="PF00117"/>
    </source>
</evidence>
<organism evidence="2 3">
    <name type="scientific">Cryptosporangium aurantiacum</name>
    <dbReference type="NCBI Taxonomy" id="134849"/>
    <lineage>
        <taxon>Bacteria</taxon>
        <taxon>Bacillati</taxon>
        <taxon>Actinomycetota</taxon>
        <taxon>Actinomycetes</taxon>
        <taxon>Cryptosporangiales</taxon>
        <taxon>Cryptosporangiaceae</taxon>
        <taxon>Cryptosporangium</taxon>
    </lineage>
</organism>
<dbReference type="InterPro" id="IPR017926">
    <property type="entry name" value="GATASE"/>
</dbReference>
<dbReference type="EMBL" id="FRCS01000006">
    <property type="protein sequence ID" value="SHN38149.1"/>
    <property type="molecule type" value="Genomic_DNA"/>
</dbReference>
<evidence type="ECO:0000313" key="2">
    <source>
        <dbReference type="EMBL" id="SHN38149.1"/>
    </source>
</evidence>
<proteinExistence type="predicted"/>
<name>A0A1M7R0U0_9ACTN</name>
<dbReference type="PANTHER" id="PTHR42695">
    <property type="entry name" value="GLUTAMINE AMIDOTRANSFERASE YLR126C-RELATED"/>
    <property type="match status" value="1"/>
</dbReference>
<keyword evidence="3" id="KW-1185">Reference proteome</keyword>
<dbReference type="PROSITE" id="PS51273">
    <property type="entry name" value="GATASE_TYPE_1"/>
    <property type="match status" value="1"/>
</dbReference>
<evidence type="ECO:0000313" key="3">
    <source>
        <dbReference type="Proteomes" id="UP000184440"/>
    </source>
</evidence>
<reference evidence="2 3" key="1">
    <citation type="submission" date="2016-11" db="EMBL/GenBank/DDBJ databases">
        <authorList>
            <person name="Jaros S."/>
            <person name="Januszkiewicz K."/>
            <person name="Wedrychowicz H."/>
        </authorList>
    </citation>
    <scope>NUCLEOTIDE SEQUENCE [LARGE SCALE GENOMIC DNA]</scope>
    <source>
        <strain evidence="2 3">DSM 46144</strain>
    </source>
</reference>
<dbReference type="Pfam" id="PF00117">
    <property type="entry name" value="GATase"/>
    <property type="match status" value="1"/>
</dbReference>
<gene>
    <name evidence="2" type="ORF">SAMN05443668_10612</name>
</gene>